<keyword evidence="4" id="KW-1185">Reference proteome</keyword>
<feature type="domain" description="Protein kinase" evidence="2">
    <location>
        <begin position="29"/>
        <end position="272"/>
    </location>
</feature>
<name>A0ABW2NDY9_9BACL</name>
<protein>
    <submittedName>
        <fullName evidence="3">Protein kinase</fullName>
    </submittedName>
</protein>
<evidence type="ECO:0000259" key="2">
    <source>
        <dbReference type="PROSITE" id="PS50011"/>
    </source>
</evidence>
<keyword evidence="3" id="KW-0808">Transferase</keyword>
<keyword evidence="1" id="KW-0547">Nucleotide-binding</keyword>
<dbReference type="Gene3D" id="1.10.510.10">
    <property type="entry name" value="Transferase(Phosphotransferase) domain 1"/>
    <property type="match status" value="1"/>
</dbReference>
<dbReference type="GO" id="GO:0016301">
    <property type="term" value="F:kinase activity"/>
    <property type="evidence" value="ECO:0007669"/>
    <property type="project" value="UniProtKB-KW"/>
</dbReference>
<gene>
    <name evidence="3" type="ORF">ACFQQH_05890</name>
</gene>
<accession>A0ABW2NDY9</accession>
<feature type="binding site" evidence="1">
    <location>
        <position position="58"/>
    </location>
    <ligand>
        <name>ATP</name>
        <dbReference type="ChEBI" id="CHEBI:30616"/>
    </ligand>
</feature>
<sequence length="272" mass="31390">MDILRVARKIRQFFVDWPIRENTILNGRYKVSDVIGTGSYGIIYDCTDLHTEQKTAVKQLRPSKRHSSKEVGMFLNEMEIMKQLSHPNMPAFIEDFSNDNQHLYYAMTFIGAENMEEQIFTRQQSFSEEASLLVVEQLLQMVQYLHAKGIYHQDLRIPNILINKGELHLIDFGLSICESEVSQATSQSGSCKRIEQLRRQDYYDMGEILLYLLYTAYTPKNKKALPWTEELTLNHETVHLLKRLLGVTDSYTKISEIAADLQNAVSSTRIGS</sequence>
<keyword evidence="3" id="KW-0418">Kinase</keyword>
<dbReference type="PROSITE" id="PS50011">
    <property type="entry name" value="PROTEIN_KINASE_DOM"/>
    <property type="match status" value="1"/>
</dbReference>
<keyword evidence="1" id="KW-0067">ATP-binding</keyword>
<evidence type="ECO:0000256" key="1">
    <source>
        <dbReference type="PROSITE-ProRule" id="PRU10141"/>
    </source>
</evidence>
<dbReference type="EMBL" id="JBHTCT010000011">
    <property type="protein sequence ID" value="MFC7364659.1"/>
    <property type="molecule type" value="Genomic_DNA"/>
</dbReference>
<reference evidence="4" key="1">
    <citation type="journal article" date="2019" name="Int. J. Syst. Evol. Microbiol.">
        <title>The Global Catalogue of Microorganisms (GCM) 10K type strain sequencing project: providing services to taxonomists for standard genome sequencing and annotation.</title>
        <authorList>
            <consortium name="The Broad Institute Genomics Platform"/>
            <consortium name="The Broad Institute Genome Sequencing Center for Infectious Disease"/>
            <person name="Wu L."/>
            <person name="Ma J."/>
        </authorList>
    </citation>
    <scope>NUCLEOTIDE SEQUENCE [LARGE SCALE GENOMIC DNA]</scope>
    <source>
        <strain evidence="4">JCM 4738</strain>
    </source>
</reference>
<dbReference type="InterPro" id="IPR017441">
    <property type="entry name" value="Protein_kinase_ATP_BS"/>
</dbReference>
<dbReference type="PROSITE" id="PS00107">
    <property type="entry name" value="PROTEIN_KINASE_ATP"/>
    <property type="match status" value="1"/>
</dbReference>
<dbReference type="RefSeq" id="WP_157297478.1">
    <property type="nucleotide sequence ID" value="NZ_JBHTCT010000011.1"/>
</dbReference>
<dbReference type="Pfam" id="PF00069">
    <property type="entry name" value="Pkinase"/>
    <property type="match status" value="1"/>
</dbReference>
<evidence type="ECO:0000313" key="4">
    <source>
        <dbReference type="Proteomes" id="UP001596483"/>
    </source>
</evidence>
<dbReference type="PANTHER" id="PTHR24347">
    <property type="entry name" value="SERINE/THREONINE-PROTEIN KINASE"/>
    <property type="match status" value="1"/>
</dbReference>
<dbReference type="SUPFAM" id="SSF56112">
    <property type="entry name" value="Protein kinase-like (PK-like)"/>
    <property type="match status" value="1"/>
</dbReference>
<proteinExistence type="predicted"/>
<dbReference type="InterPro" id="IPR000719">
    <property type="entry name" value="Prot_kinase_dom"/>
</dbReference>
<comment type="caution">
    <text evidence="3">The sequence shown here is derived from an EMBL/GenBank/DDBJ whole genome shotgun (WGS) entry which is preliminary data.</text>
</comment>
<evidence type="ECO:0000313" key="3">
    <source>
        <dbReference type="EMBL" id="MFC7364659.1"/>
    </source>
</evidence>
<organism evidence="3 4">
    <name type="scientific">Bhargavaea changchunensis</name>
    <dbReference type="NCBI Taxonomy" id="2134037"/>
    <lineage>
        <taxon>Bacteria</taxon>
        <taxon>Bacillati</taxon>
        <taxon>Bacillota</taxon>
        <taxon>Bacilli</taxon>
        <taxon>Bacillales</taxon>
        <taxon>Caryophanaceae</taxon>
        <taxon>Bhargavaea</taxon>
    </lineage>
</organism>
<dbReference type="Proteomes" id="UP001596483">
    <property type="component" value="Unassembled WGS sequence"/>
</dbReference>
<dbReference type="InterPro" id="IPR011009">
    <property type="entry name" value="Kinase-like_dom_sf"/>
</dbReference>